<keyword evidence="2" id="KW-0175">Coiled coil</keyword>
<feature type="coiled-coil region" evidence="2">
    <location>
        <begin position="163"/>
        <end position="190"/>
    </location>
</feature>
<accession>A0A914XRE7</accession>
<reference evidence="4" key="1">
    <citation type="submission" date="2022-11" db="UniProtKB">
        <authorList>
            <consortium name="WormBaseParasite"/>
        </authorList>
    </citation>
    <scope>IDENTIFICATION</scope>
</reference>
<dbReference type="InterPro" id="IPR022894">
    <property type="entry name" value="Oligoribonuclease"/>
</dbReference>
<proteinExistence type="predicted"/>
<protein>
    <submittedName>
        <fullName evidence="4">Uncharacterized protein</fullName>
    </submittedName>
</protein>
<dbReference type="Proteomes" id="UP000887566">
    <property type="component" value="Unplaced"/>
</dbReference>
<keyword evidence="1" id="KW-0378">Hydrolase</keyword>
<dbReference type="PANTHER" id="PTHR11046">
    <property type="entry name" value="OLIGORIBONUCLEASE, MITOCHONDRIAL"/>
    <property type="match status" value="1"/>
</dbReference>
<dbReference type="PANTHER" id="PTHR11046:SF25">
    <property type="match status" value="1"/>
</dbReference>
<feature type="coiled-coil region" evidence="2">
    <location>
        <begin position="490"/>
        <end position="517"/>
    </location>
</feature>
<keyword evidence="3" id="KW-1185">Reference proteome</keyword>
<evidence type="ECO:0000313" key="3">
    <source>
        <dbReference type="Proteomes" id="UP000887566"/>
    </source>
</evidence>
<evidence type="ECO:0000256" key="2">
    <source>
        <dbReference type="SAM" id="Coils"/>
    </source>
</evidence>
<dbReference type="AlphaFoldDB" id="A0A914XRE7"/>
<name>A0A914XRE7_9BILA</name>
<keyword evidence="1" id="KW-0540">Nuclease</keyword>
<evidence type="ECO:0000313" key="4">
    <source>
        <dbReference type="WBParaSite" id="PSAMB.scaffold9749size4665.g32704.t1"/>
    </source>
</evidence>
<dbReference type="Gene3D" id="2.80.10.70">
    <property type="entry name" value="Spindlin/Ssty"/>
    <property type="match status" value="1"/>
</dbReference>
<dbReference type="WBParaSite" id="PSAMB.scaffold9749size4665.g32704.t1">
    <property type="protein sequence ID" value="PSAMB.scaffold9749size4665.g32704.t1"/>
    <property type="gene ID" value="PSAMB.scaffold9749size4665.g32704"/>
</dbReference>
<dbReference type="GO" id="GO:0000175">
    <property type="term" value="F:3'-5'-RNA exonuclease activity"/>
    <property type="evidence" value="ECO:0007669"/>
    <property type="project" value="InterPro"/>
</dbReference>
<organism evidence="3 4">
    <name type="scientific">Plectus sambesii</name>
    <dbReference type="NCBI Taxonomy" id="2011161"/>
    <lineage>
        <taxon>Eukaryota</taxon>
        <taxon>Metazoa</taxon>
        <taxon>Ecdysozoa</taxon>
        <taxon>Nematoda</taxon>
        <taxon>Chromadorea</taxon>
        <taxon>Plectida</taxon>
        <taxon>Plectina</taxon>
        <taxon>Plectoidea</taxon>
        <taxon>Plectidae</taxon>
        <taxon>Plectus</taxon>
    </lineage>
</organism>
<sequence>MVTAEQEAALRAEGIDHGRLRSGSHAPLLHLSFSNLVVFILFELADKSAMVLRLWFYHLAGLCDEGDEGDDLLPRSSLFKRIKALKKQVRNIGRRNRAAADALLAEKFTMPKLKMSLFPAAGFVVALASAAVRKVSGAADVAAEKEREAIAANAAAASSILNAQKLETKLGRLKRTLHNTQRQAKRAKLSTSALVKAKYASMRTQRSLRQAVAVAKSLTTQLRSKLMRALRRKCAVCPQKDLKIAQQASSLSQLRENIAEMHDDMRDSDLLIADLNDALAVTEPGTVQAKSGFSYSVNMQECMLRLQALSVSQGAIGQVINTVLNCLLGKQLSNIPSRRTVGRLTPVGLALSQQQVAAIIPNASNSTLYSDETTKAGTKVFTFVAGTEKGEELVLGLRETIDKSALSQLESLQSVVTDLGDAAPGDNVMHRIVASINNLMSDRAATQVKFNSLFDAWRQDCLPLADRGWSELPVEARQKLSVVNTFFCTLHLLANLADKMEESMEILESAHANTRVEPESCSVITLIRDIAKMFSLRSSSKYGLQEKWMNFLSLKGKKDAPHIDSFLGHRFNILFVLAASIFQLRELLLEFCEDYEADNVALVPVVTRLRDKFIIGQLKVLGLLDKLVTGPLWRLAESDIHILDMGGEYRALIDWLGANVADPSGFLNGVPPTSPNGWKTVVDSRLASLIADQDPVVNEHLPIIAQQVLLTCKRYFECTLKDYLPEGKYFDAESGPLRNVTKSVLKTNRIPESVFGLTDYLFHRAPNMTMLTREALVLLLKNKTFAWYDKLSDEDKTAQLKLAKERGTALRRLYLQRKQALTEERKERLRKAKEDTVRQRMSAVVVRSNLTNQVAVYGLWTNELEVDMGLEKLTKPSEKLRALEAQLKFRKNVLKQPGDRKLFAFSEKRAKHTWQKLKSNLTTLLVAAYSVAPSSDLLQIVGKRIEHRFEEDGEERWWPGTVTAPIRGTGPGGEITYGIVYDTDVQRVNCCTVGDLTVDIDNGDLLVL</sequence>
<dbReference type="InterPro" id="IPR042567">
    <property type="entry name" value="SPIN/Ssty_sf"/>
</dbReference>
<evidence type="ECO:0000256" key="1">
    <source>
        <dbReference type="ARBA" id="ARBA00022722"/>
    </source>
</evidence>